<protein>
    <submittedName>
        <fullName evidence="7">Serine/threonine protein kinase</fullName>
    </submittedName>
</protein>
<evidence type="ECO:0000313" key="7">
    <source>
        <dbReference type="EMBL" id="KMO40801.1"/>
    </source>
</evidence>
<evidence type="ECO:0000256" key="5">
    <source>
        <dbReference type="SAM" id="MobiDB-lite"/>
    </source>
</evidence>
<dbReference type="Gene3D" id="3.30.200.20">
    <property type="entry name" value="Phosphorylase Kinase, domain 1"/>
    <property type="match status" value="1"/>
</dbReference>
<evidence type="ECO:0000256" key="4">
    <source>
        <dbReference type="ARBA" id="ARBA00022840"/>
    </source>
</evidence>
<name>A0A0J6VNL7_9HYPH</name>
<dbReference type="GO" id="GO:0004674">
    <property type="term" value="F:protein serine/threonine kinase activity"/>
    <property type="evidence" value="ECO:0007669"/>
    <property type="project" value="UniProtKB-KW"/>
</dbReference>
<evidence type="ECO:0000256" key="3">
    <source>
        <dbReference type="ARBA" id="ARBA00022777"/>
    </source>
</evidence>
<dbReference type="SUPFAM" id="SSF56112">
    <property type="entry name" value="Protein kinase-like (PK-like)"/>
    <property type="match status" value="1"/>
</dbReference>
<feature type="region of interest" description="Disordered" evidence="5">
    <location>
        <begin position="319"/>
        <end position="420"/>
    </location>
</feature>
<dbReference type="GO" id="GO:0005524">
    <property type="term" value="F:ATP binding"/>
    <property type="evidence" value="ECO:0007669"/>
    <property type="project" value="UniProtKB-KW"/>
</dbReference>
<dbReference type="Pfam" id="PF00069">
    <property type="entry name" value="Pkinase"/>
    <property type="match status" value="1"/>
</dbReference>
<reference evidence="7 8" key="1">
    <citation type="submission" date="2015-03" db="EMBL/GenBank/DDBJ databases">
        <title>Genome sequencing of Methylobacterium variabile DSM 16961.</title>
        <authorList>
            <person name="Chaudhry V."/>
            <person name="Patil P.B."/>
        </authorList>
    </citation>
    <scope>NUCLEOTIDE SEQUENCE [LARGE SCALE GENOMIC DNA]</scope>
    <source>
        <strain evidence="7 8">DSM 16961</strain>
    </source>
</reference>
<dbReference type="EMBL" id="LABY01000041">
    <property type="protein sequence ID" value="KMO40801.1"/>
    <property type="molecule type" value="Genomic_DNA"/>
</dbReference>
<dbReference type="AlphaFoldDB" id="A0A0J6VNL7"/>
<dbReference type="CDD" id="cd14014">
    <property type="entry name" value="STKc_PknB_like"/>
    <property type="match status" value="1"/>
</dbReference>
<evidence type="ECO:0000313" key="8">
    <source>
        <dbReference type="Proteomes" id="UP000035955"/>
    </source>
</evidence>
<dbReference type="Gene3D" id="1.10.510.10">
    <property type="entry name" value="Transferase(Phosphotransferase) domain 1"/>
    <property type="match status" value="1"/>
</dbReference>
<dbReference type="PANTHER" id="PTHR43289">
    <property type="entry name" value="MITOGEN-ACTIVATED PROTEIN KINASE KINASE KINASE 20-RELATED"/>
    <property type="match status" value="1"/>
</dbReference>
<dbReference type="InterPro" id="IPR008266">
    <property type="entry name" value="Tyr_kinase_AS"/>
</dbReference>
<dbReference type="InterPro" id="IPR011009">
    <property type="entry name" value="Kinase-like_dom_sf"/>
</dbReference>
<feature type="compositionally biased region" description="Basic and acidic residues" evidence="5">
    <location>
        <begin position="359"/>
        <end position="386"/>
    </location>
</feature>
<dbReference type="PROSITE" id="PS50011">
    <property type="entry name" value="PROTEIN_KINASE_DOM"/>
    <property type="match status" value="1"/>
</dbReference>
<comment type="caution">
    <text evidence="7">The sequence shown here is derived from an EMBL/GenBank/DDBJ whole genome shotgun (WGS) entry which is preliminary data.</text>
</comment>
<dbReference type="PANTHER" id="PTHR43289:SF34">
    <property type="entry name" value="SERINE_THREONINE-PROTEIN KINASE YBDM-RELATED"/>
    <property type="match status" value="1"/>
</dbReference>
<evidence type="ECO:0000256" key="2">
    <source>
        <dbReference type="ARBA" id="ARBA00022741"/>
    </source>
</evidence>
<keyword evidence="8" id="KW-1185">Reference proteome</keyword>
<dbReference type="RefSeq" id="WP_048443446.1">
    <property type="nucleotide sequence ID" value="NZ_LABY01000041.1"/>
</dbReference>
<sequence length="623" mass="65933">MTQETVFLPQPSSRAFIPSGTRLNDTYVIHNLIAAGGMGEVYKGEALGTGDAVAIKVIKPELARNAAALALFRREASALHNLHHEAIVRYFVFSVDPKLELPYLAMEFVDGEMLSERLKTGPLDTPTLSLLLRRLAAGLQAAHELGIIHRDVSPDNVILPGGNVARAKLIDFGIARAPSQTGTVIGGGFAGKYAYVSPEQLGLHGGEVTPKSDIYSLGLLLAHAARGEALDMGSSHVEVVEKRRRVPDLAGIDERIRPVLTAMLQPHAKDRPADMAAVAALLPGGEPPRRRLGPVLAGAAGLAAAAALGGAAVLMLPGRAPSPPPAAEPPGKTARVQPSTPAGAPTDDGAARQAAQDRAAQERAAQERAAQERAARERATQDRQSQEQKSTIVPLPDPGPDPEEAPATRAEPSRTATANADQVERFVRNYDGGECFFVTAVSAQPPNVTVDAYGVSPRPFMTFDAAFQNGLGFEPHITLHQVTDAQCPLVEFLARQFPLRDARAATLAVTSDLLHSGEELSGTVETGADRSIELLLVSDDGRVSNLSRSLRRNGDTARFTLKLEGSGVPKPQLLLALTSQKPLSSLRGGGTARAGQILRQIGDELDRDPRPAGIAIGYFKLGS</sequence>
<keyword evidence="1" id="KW-0808">Transferase</keyword>
<keyword evidence="3 7" id="KW-0418">Kinase</keyword>
<feature type="domain" description="Protein kinase" evidence="6">
    <location>
        <begin position="27"/>
        <end position="296"/>
    </location>
</feature>
<evidence type="ECO:0000256" key="1">
    <source>
        <dbReference type="ARBA" id="ARBA00022679"/>
    </source>
</evidence>
<accession>A0A0J6VNL7</accession>
<dbReference type="Proteomes" id="UP000035955">
    <property type="component" value="Unassembled WGS sequence"/>
</dbReference>
<gene>
    <name evidence="7" type="ORF">VQ02_06985</name>
</gene>
<proteinExistence type="predicted"/>
<keyword evidence="4" id="KW-0067">ATP-binding</keyword>
<dbReference type="PATRIC" id="fig|298794.3.peg.5633"/>
<keyword evidence="2" id="KW-0547">Nucleotide-binding</keyword>
<dbReference type="OrthoDB" id="9801841at2"/>
<evidence type="ECO:0000259" key="6">
    <source>
        <dbReference type="PROSITE" id="PS50011"/>
    </source>
</evidence>
<keyword evidence="7" id="KW-0723">Serine/threonine-protein kinase</keyword>
<dbReference type="InterPro" id="IPR000719">
    <property type="entry name" value="Prot_kinase_dom"/>
</dbReference>
<organism evidence="7 8">
    <name type="scientific">Methylobacterium variabile</name>
    <dbReference type="NCBI Taxonomy" id="298794"/>
    <lineage>
        <taxon>Bacteria</taxon>
        <taxon>Pseudomonadati</taxon>
        <taxon>Pseudomonadota</taxon>
        <taxon>Alphaproteobacteria</taxon>
        <taxon>Hyphomicrobiales</taxon>
        <taxon>Methylobacteriaceae</taxon>
        <taxon>Methylobacterium</taxon>
    </lineage>
</organism>
<dbReference type="PROSITE" id="PS00109">
    <property type="entry name" value="PROTEIN_KINASE_TYR"/>
    <property type="match status" value="1"/>
</dbReference>